<keyword evidence="2" id="KW-1185">Reference proteome</keyword>
<sequence length="100" mass="11740">MSNFVKCFVNRLPQWTVTGEFGLNQDLNLKDFLKSMVDDHRQNPRFEIEGFELIKNGFSFIVRRFLEINGRKMSTTSKFYAKQRNNDGLKIEEGVCETLL</sequence>
<reference evidence="1" key="1">
    <citation type="submission" date="2022-11" db="EMBL/GenBank/DDBJ databases">
        <authorList>
            <person name="Kikuchi T."/>
        </authorList>
    </citation>
    <scope>NUCLEOTIDE SEQUENCE</scope>
    <source>
        <strain evidence="1">PS1010</strain>
    </source>
</reference>
<protein>
    <submittedName>
        <fullName evidence="1">Uncharacterized protein</fullName>
    </submittedName>
</protein>
<accession>A0A9P1IM04</accession>
<dbReference type="Proteomes" id="UP001152747">
    <property type="component" value="Unassembled WGS sequence"/>
</dbReference>
<gene>
    <name evidence="1" type="ORF">CAMP_LOCUS10000</name>
</gene>
<comment type="caution">
    <text evidence="1">The sequence shown here is derived from an EMBL/GenBank/DDBJ whole genome shotgun (WGS) entry which is preliminary data.</text>
</comment>
<name>A0A9P1IM04_9PELO</name>
<evidence type="ECO:0000313" key="1">
    <source>
        <dbReference type="EMBL" id="CAI5447363.1"/>
    </source>
</evidence>
<proteinExistence type="predicted"/>
<evidence type="ECO:0000313" key="2">
    <source>
        <dbReference type="Proteomes" id="UP001152747"/>
    </source>
</evidence>
<dbReference type="AlphaFoldDB" id="A0A9P1IM04"/>
<dbReference type="EMBL" id="CANHGI010000004">
    <property type="protein sequence ID" value="CAI5447363.1"/>
    <property type="molecule type" value="Genomic_DNA"/>
</dbReference>
<organism evidence="1 2">
    <name type="scientific">Caenorhabditis angaria</name>
    <dbReference type="NCBI Taxonomy" id="860376"/>
    <lineage>
        <taxon>Eukaryota</taxon>
        <taxon>Metazoa</taxon>
        <taxon>Ecdysozoa</taxon>
        <taxon>Nematoda</taxon>
        <taxon>Chromadorea</taxon>
        <taxon>Rhabditida</taxon>
        <taxon>Rhabditina</taxon>
        <taxon>Rhabditomorpha</taxon>
        <taxon>Rhabditoidea</taxon>
        <taxon>Rhabditidae</taxon>
        <taxon>Peloderinae</taxon>
        <taxon>Caenorhabditis</taxon>
    </lineage>
</organism>